<proteinExistence type="predicted"/>
<sequence length="280" mass="30676">MNKIKIVTDSTVDLDNELINNYGIEVVPLSLYIDGQVYTDGLDITPEEFVQKMKESEELPKSSQPPTGVFLELYNRLSDEGYDVISIHMTGGMSGTVQSAETAASMAKGKVTVVDSRFISRGLSFQVIEAAKLAQSGHSHDEIIDVIQKVRDNTRLYVYVDTLENLIKGGRIGKGKGFIGSLLNIKPIASLEDGVYTPVTKVRSHLKAAKYLATEFAKDVEGKTIKAVAIAHAEGLELAEKVKKTVFELTGYNEIDIVYTTPIVSTHTGPGAIGFMYYFE</sequence>
<dbReference type="Proteomes" id="UP000271374">
    <property type="component" value="Unassembled WGS sequence"/>
</dbReference>
<organism evidence="3 4">
    <name type="scientific">Bacillus yapensis</name>
    <dbReference type="NCBI Taxonomy" id="2492960"/>
    <lineage>
        <taxon>Bacteria</taxon>
        <taxon>Bacillati</taxon>
        <taxon>Bacillota</taxon>
        <taxon>Bacilli</taxon>
        <taxon>Bacillales</taxon>
        <taxon>Bacillaceae</taxon>
        <taxon>Bacillus</taxon>
    </lineage>
</organism>
<dbReference type="InterPro" id="IPR050270">
    <property type="entry name" value="DegV_domain_contain"/>
</dbReference>
<name>A0A431W735_9BACI</name>
<keyword evidence="2" id="KW-0446">Lipid-binding</keyword>
<dbReference type="InterPro" id="IPR043168">
    <property type="entry name" value="DegV_C"/>
</dbReference>
<accession>A0A431W735</accession>
<dbReference type="Pfam" id="PF02645">
    <property type="entry name" value="DegV"/>
    <property type="match status" value="1"/>
</dbReference>
<evidence type="ECO:0000313" key="4">
    <source>
        <dbReference type="Proteomes" id="UP000271374"/>
    </source>
</evidence>
<dbReference type="NCBIfam" id="TIGR00762">
    <property type="entry name" value="DegV"/>
    <property type="match status" value="1"/>
</dbReference>
<dbReference type="PANTHER" id="PTHR33434:SF8">
    <property type="entry name" value="DEGV DOMAIN-CONTAINING PROTEIN SPR1019"/>
    <property type="match status" value="1"/>
</dbReference>
<keyword evidence="4" id="KW-1185">Reference proteome</keyword>
<dbReference type="RefSeq" id="WP_126408987.1">
    <property type="nucleotide sequence ID" value="NZ_RXNT01000009.1"/>
</dbReference>
<dbReference type="Gene3D" id="3.30.1180.10">
    <property type="match status" value="1"/>
</dbReference>
<dbReference type="SUPFAM" id="SSF82549">
    <property type="entry name" value="DAK1/DegV-like"/>
    <property type="match status" value="1"/>
</dbReference>
<evidence type="ECO:0000256" key="2">
    <source>
        <dbReference type="ARBA" id="ARBA00023121"/>
    </source>
</evidence>
<evidence type="ECO:0000256" key="1">
    <source>
        <dbReference type="ARBA" id="ARBA00003238"/>
    </source>
</evidence>
<gene>
    <name evidence="3" type="ORF">EKG37_12460</name>
</gene>
<protein>
    <submittedName>
        <fullName evidence="3">DegV family protein</fullName>
    </submittedName>
</protein>
<dbReference type="GO" id="GO:0008289">
    <property type="term" value="F:lipid binding"/>
    <property type="evidence" value="ECO:0007669"/>
    <property type="project" value="UniProtKB-KW"/>
</dbReference>
<comment type="function">
    <text evidence="1">May bind long-chain fatty acids, such as palmitate, and may play a role in lipid transport or fatty acid metabolism.</text>
</comment>
<dbReference type="OrthoDB" id="5429275at2"/>
<dbReference type="EMBL" id="RXNT01000009">
    <property type="protein sequence ID" value="RTR31098.1"/>
    <property type="molecule type" value="Genomic_DNA"/>
</dbReference>
<dbReference type="AlphaFoldDB" id="A0A431W735"/>
<dbReference type="PANTHER" id="PTHR33434">
    <property type="entry name" value="DEGV DOMAIN-CONTAINING PROTEIN DR_1986-RELATED"/>
    <property type="match status" value="1"/>
</dbReference>
<dbReference type="PROSITE" id="PS51482">
    <property type="entry name" value="DEGV"/>
    <property type="match status" value="1"/>
</dbReference>
<dbReference type="Gene3D" id="3.40.50.10170">
    <property type="match status" value="1"/>
</dbReference>
<evidence type="ECO:0000313" key="3">
    <source>
        <dbReference type="EMBL" id="RTR31098.1"/>
    </source>
</evidence>
<comment type="caution">
    <text evidence="3">The sequence shown here is derived from an EMBL/GenBank/DDBJ whole genome shotgun (WGS) entry which is preliminary data.</text>
</comment>
<dbReference type="InterPro" id="IPR003797">
    <property type="entry name" value="DegV"/>
</dbReference>
<reference evidence="3 4" key="1">
    <citation type="submission" date="2018-12" db="EMBL/GenBank/DDBJ databases">
        <title>Bacillus yapensis draft genome sequence.</title>
        <authorList>
            <person name="Yu L."/>
            <person name="Xu X."/>
            <person name="Tang X."/>
        </authorList>
    </citation>
    <scope>NUCLEOTIDE SEQUENCE [LARGE SCALE GENOMIC DNA]</scope>
    <source>
        <strain evidence="3 4">XXST-01</strain>
    </source>
</reference>